<dbReference type="GO" id="GO:0006183">
    <property type="term" value="P:GTP biosynthetic process"/>
    <property type="evidence" value="ECO:0007669"/>
    <property type="project" value="TreeGrafter"/>
</dbReference>
<keyword evidence="2" id="KW-0479">Metal-binding</keyword>
<evidence type="ECO:0000313" key="10">
    <source>
        <dbReference type="EMBL" id="PIR03849.1"/>
    </source>
</evidence>
<dbReference type="CDD" id="cd00381">
    <property type="entry name" value="IMPDH"/>
    <property type="match status" value="1"/>
</dbReference>
<feature type="domain" description="CBS" evidence="9">
    <location>
        <begin position="152"/>
        <end position="209"/>
    </location>
</feature>
<comment type="similarity">
    <text evidence="1">Belongs to the IMPDH/GMPR family.</text>
</comment>
<dbReference type="SUPFAM" id="SSF51412">
    <property type="entry name" value="Inosine monophosphate dehydrogenase (IMPDH)"/>
    <property type="match status" value="1"/>
</dbReference>
<dbReference type="Gene3D" id="3.20.20.70">
    <property type="entry name" value="Aldolase class I"/>
    <property type="match status" value="1"/>
</dbReference>
<feature type="domain" description="CBS" evidence="9">
    <location>
        <begin position="93"/>
        <end position="148"/>
    </location>
</feature>
<dbReference type="SUPFAM" id="SSF54631">
    <property type="entry name" value="CBS-domain pair"/>
    <property type="match status" value="1"/>
</dbReference>
<comment type="caution">
    <text evidence="10">The sequence shown here is derived from an EMBL/GenBank/DDBJ whole genome shotgun (WGS) entry which is preliminary data.</text>
</comment>
<keyword evidence="7" id="KW-0630">Potassium</keyword>
<keyword evidence="6" id="KW-0520">NAD</keyword>
<evidence type="ECO:0000256" key="8">
    <source>
        <dbReference type="PROSITE-ProRule" id="PRU00703"/>
    </source>
</evidence>
<dbReference type="InterPro" id="IPR001093">
    <property type="entry name" value="IMP_DH_GMPRt"/>
</dbReference>
<sequence length="476" mass="51866">MQDIPLALTFSDVLLVPKRTPLQSRSEADISGMWTKNIMLHTPFVSANMASVTEHKMAIAMAREGGIGVIHQFGTIEEQVQELKSVKKSTSYVIEEPVSVSSNISIGQAIDIMQKEGVTSLLVMSGDHLEGIFTSRDYLFEKDYKKSIVEVMTPRERLVTAEYGISLDTAKGILHKHRIEKLPLLEDGIVRGLVTTQDIQKLEYWPRASRDKKGRLLVGAALGVKDTHERAEALIRVGCDTLVLDVAHAHSDFVIQRVRELKSFFPSIDLMVGNIATKAAAHDLIEAGADGLKVGIGPSPVCTTRIISGAGVPQLTAIMNVASVAKDYGVPVIADGGMKFPGDIAKAIAAGASSIYSGRLFVGCDESPGMIILKNGKRYKKYYGSASYESNHSRQELKRGRHLKERLDVFVEGVSTLVDYSGSVEDIVKSLAKGLQSAMSYCGAKNMDEMHENAEFVQMTQSGYIESGSRGEKLSE</sequence>
<keyword evidence="4 8" id="KW-0129">CBS domain</keyword>
<dbReference type="GO" id="GO:0046872">
    <property type="term" value="F:metal ion binding"/>
    <property type="evidence" value="ECO:0007669"/>
    <property type="project" value="UniProtKB-KW"/>
</dbReference>
<dbReference type="PIRSF" id="PIRSF000130">
    <property type="entry name" value="IMPDH"/>
    <property type="match status" value="1"/>
</dbReference>
<evidence type="ECO:0000259" key="9">
    <source>
        <dbReference type="PROSITE" id="PS51371"/>
    </source>
</evidence>
<dbReference type="InterPro" id="IPR013785">
    <property type="entry name" value="Aldolase_TIM"/>
</dbReference>
<feature type="binding site" description="in other chain" evidence="7">
    <location>
        <position position="297"/>
    </location>
    <ligand>
        <name>K(+)</name>
        <dbReference type="ChEBI" id="CHEBI:29103"/>
        <note>ligand shared between two tetrameric partners</note>
    </ligand>
</feature>
<dbReference type="PROSITE" id="PS51371">
    <property type="entry name" value="CBS"/>
    <property type="match status" value="2"/>
</dbReference>
<evidence type="ECO:0000256" key="5">
    <source>
        <dbReference type="PIRSR" id="PIRSR000130-1"/>
    </source>
</evidence>
<feature type="active site" description="Proton acceptor" evidence="5">
    <location>
        <position position="401"/>
    </location>
</feature>
<dbReference type="CDD" id="cd04601">
    <property type="entry name" value="CBS_pair_IMPDH"/>
    <property type="match status" value="1"/>
</dbReference>
<evidence type="ECO:0000256" key="2">
    <source>
        <dbReference type="ARBA" id="ARBA00022723"/>
    </source>
</evidence>
<dbReference type="Pfam" id="PF00478">
    <property type="entry name" value="IMPDH"/>
    <property type="match status" value="1"/>
</dbReference>
<reference evidence="10 11" key="1">
    <citation type="submission" date="2017-09" db="EMBL/GenBank/DDBJ databases">
        <title>Depth-based differentiation of microbial function through sediment-hosted aquifers and enrichment of novel symbionts in the deep terrestrial subsurface.</title>
        <authorList>
            <person name="Probst A.J."/>
            <person name="Ladd B."/>
            <person name="Jarett J.K."/>
            <person name="Geller-Mcgrath D.E."/>
            <person name="Sieber C.M."/>
            <person name="Emerson J.B."/>
            <person name="Anantharaman K."/>
            <person name="Thomas B.C."/>
            <person name="Malmstrom R."/>
            <person name="Stieglmeier M."/>
            <person name="Klingl A."/>
            <person name="Woyke T."/>
            <person name="Ryan C.M."/>
            <person name="Banfield J.F."/>
        </authorList>
    </citation>
    <scope>NUCLEOTIDE SEQUENCE [LARGE SCALE GENOMIC DNA]</scope>
    <source>
        <strain evidence="10">CG11_big_fil_rev_8_21_14_0_20_39_34</strain>
    </source>
</reference>
<keyword evidence="3" id="KW-0560">Oxidoreductase</keyword>
<evidence type="ECO:0000256" key="3">
    <source>
        <dbReference type="ARBA" id="ARBA00023002"/>
    </source>
</evidence>
<dbReference type="InterPro" id="IPR000644">
    <property type="entry name" value="CBS_dom"/>
</dbReference>
<dbReference type="PANTHER" id="PTHR11911:SF111">
    <property type="entry name" value="INOSINE-5'-MONOPHOSPHATE DEHYDROGENASE"/>
    <property type="match status" value="1"/>
</dbReference>
<dbReference type="PANTHER" id="PTHR11911">
    <property type="entry name" value="INOSINE-5-MONOPHOSPHATE DEHYDROGENASE RELATED"/>
    <property type="match status" value="1"/>
</dbReference>
<evidence type="ECO:0000256" key="7">
    <source>
        <dbReference type="PIRSR" id="PIRSR000130-4"/>
    </source>
</evidence>
<feature type="binding site" evidence="6">
    <location>
        <begin position="245"/>
        <end position="247"/>
    </location>
    <ligand>
        <name>NAD(+)</name>
        <dbReference type="ChEBI" id="CHEBI:57540"/>
    </ligand>
</feature>
<evidence type="ECO:0000256" key="4">
    <source>
        <dbReference type="ARBA" id="ARBA00023122"/>
    </source>
</evidence>
<dbReference type="SMART" id="SM00116">
    <property type="entry name" value="CBS"/>
    <property type="match status" value="2"/>
</dbReference>
<evidence type="ECO:0000313" key="11">
    <source>
        <dbReference type="Proteomes" id="UP000229600"/>
    </source>
</evidence>
<proteinExistence type="inferred from homology"/>
<dbReference type="AlphaFoldDB" id="A0A2H0N4L9"/>
<feature type="binding site" description="in other chain" evidence="7">
    <location>
        <position position="302"/>
    </location>
    <ligand>
        <name>K(+)</name>
        <dbReference type="ChEBI" id="CHEBI:29103"/>
        <note>ligand shared between two tetrameric partners</note>
    </ligand>
</feature>
<gene>
    <name evidence="10" type="ORF">COV59_04240</name>
</gene>
<dbReference type="GO" id="GO:0003938">
    <property type="term" value="F:IMP dehydrogenase activity"/>
    <property type="evidence" value="ECO:0007669"/>
    <property type="project" value="InterPro"/>
</dbReference>
<dbReference type="InterPro" id="IPR005990">
    <property type="entry name" value="IMP_DH"/>
</dbReference>
<dbReference type="InterPro" id="IPR046342">
    <property type="entry name" value="CBS_dom_sf"/>
</dbReference>
<organism evidence="10 11">
    <name type="scientific">Candidatus Magasanikbacteria bacterium CG11_big_fil_rev_8_21_14_0_20_39_34</name>
    <dbReference type="NCBI Taxonomy" id="1974653"/>
    <lineage>
        <taxon>Bacteria</taxon>
        <taxon>Candidatus Magasanikiibacteriota</taxon>
    </lineage>
</organism>
<evidence type="ECO:0000256" key="6">
    <source>
        <dbReference type="PIRSR" id="PIRSR000130-3"/>
    </source>
</evidence>
<dbReference type="Proteomes" id="UP000229600">
    <property type="component" value="Unassembled WGS sequence"/>
</dbReference>
<dbReference type="EMBL" id="PCWN01000008">
    <property type="protein sequence ID" value="PIR03849.1"/>
    <property type="molecule type" value="Genomic_DNA"/>
</dbReference>
<dbReference type="SMART" id="SM01240">
    <property type="entry name" value="IMPDH"/>
    <property type="match status" value="1"/>
</dbReference>
<dbReference type="Pfam" id="PF00571">
    <property type="entry name" value="CBS"/>
    <property type="match status" value="2"/>
</dbReference>
<evidence type="ECO:0000256" key="1">
    <source>
        <dbReference type="ARBA" id="ARBA00005502"/>
    </source>
</evidence>
<dbReference type="FunFam" id="3.20.20.70:FF:000424">
    <property type="entry name" value="Inosine-5'-monophosphate dehydrogenase 2"/>
    <property type="match status" value="1"/>
</dbReference>
<feature type="binding site" evidence="6">
    <location>
        <begin position="295"/>
        <end position="297"/>
    </location>
    <ligand>
        <name>NAD(+)</name>
        <dbReference type="ChEBI" id="CHEBI:57540"/>
    </ligand>
</feature>
<feature type="active site" description="Thioimidate intermediate" evidence="5">
    <location>
        <position position="302"/>
    </location>
</feature>
<accession>A0A2H0N4L9</accession>
<protein>
    <submittedName>
        <fullName evidence="10">IMP dehydrogenase</fullName>
    </submittedName>
</protein>
<name>A0A2H0N4L9_9BACT</name>